<dbReference type="SUPFAM" id="SSF55816">
    <property type="entry name" value="5'-nucleotidase (syn. UDP-sugar hydrolase), C-terminal domain"/>
    <property type="match status" value="1"/>
</dbReference>
<dbReference type="InterPro" id="IPR036907">
    <property type="entry name" value="5'-Nucleotdase_C_sf"/>
</dbReference>
<name>A0ABD5NCT3_9EURY</name>
<dbReference type="Pfam" id="PF18204">
    <property type="entry name" value="PGF-CTERM"/>
    <property type="match status" value="1"/>
</dbReference>
<feature type="region of interest" description="Disordered" evidence="2">
    <location>
        <begin position="622"/>
        <end position="654"/>
    </location>
</feature>
<gene>
    <name evidence="6" type="ORF">ACFOKC_03595</name>
</gene>
<proteinExistence type="predicted"/>
<feature type="compositionally biased region" description="Low complexity" evidence="2">
    <location>
        <begin position="623"/>
        <end position="645"/>
    </location>
</feature>
<feature type="domain" description="PGF-CTERM archaeal protein-sorting signal" evidence="5">
    <location>
        <begin position="654"/>
        <end position="676"/>
    </location>
</feature>
<evidence type="ECO:0000259" key="5">
    <source>
        <dbReference type="Pfam" id="PF18204"/>
    </source>
</evidence>
<keyword evidence="7" id="KW-1185">Reference proteome</keyword>
<dbReference type="GO" id="GO:0030115">
    <property type="term" value="C:S-layer"/>
    <property type="evidence" value="ECO:0007669"/>
    <property type="project" value="UniProtKB-SubCell"/>
</dbReference>
<dbReference type="RefSeq" id="WP_232572056.1">
    <property type="nucleotide sequence ID" value="NZ_CP089466.1"/>
</dbReference>
<evidence type="ECO:0000256" key="2">
    <source>
        <dbReference type="SAM" id="MobiDB-lite"/>
    </source>
</evidence>
<dbReference type="Gene3D" id="3.60.21.10">
    <property type="match status" value="1"/>
</dbReference>
<evidence type="ECO:0000313" key="6">
    <source>
        <dbReference type="EMBL" id="MFC3476803.1"/>
    </source>
</evidence>
<dbReference type="InterPro" id="IPR026371">
    <property type="entry name" value="PGF_CTERM"/>
</dbReference>
<dbReference type="PANTHER" id="PTHR11575:SF24">
    <property type="entry name" value="5'-NUCLEOTIDASE"/>
    <property type="match status" value="1"/>
</dbReference>
<evidence type="ECO:0000259" key="4">
    <source>
        <dbReference type="Pfam" id="PF02872"/>
    </source>
</evidence>
<feature type="domain" description="5'-Nucleotidase C-terminal" evidence="4">
    <location>
        <begin position="320"/>
        <end position="474"/>
    </location>
</feature>
<dbReference type="Proteomes" id="UP001595660">
    <property type="component" value="Unassembled WGS sequence"/>
</dbReference>
<evidence type="ECO:0000259" key="3">
    <source>
        <dbReference type="Pfam" id="PF00149"/>
    </source>
</evidence>
<feature type="domain" description="Calcineurin-like phosphoesterase" evidence="3">
    <location>
        <begin position="47"/>
        <end position="247"/>
    </location>
</feature>
<reference evidence="6 7" key="1">
    <citation type="journal article" date="2019" name="Int. J. Syst. Evol. Microbiol.">
        <title>The Global Catalogue of Microorganisms (GCM) 10K type strain sequencing project: providing services to taxonomists for standard genome sequencing and annotation.</title>
        <authorList>
            <consortium name="The Broad Institute Genomics Platform"/>
            <consortium name="The Broad Institute Genome Sequencing Center for Infectious Disease"/>
            <person name="Wu L."/>
            <person name="Ma J."/>
        </authorList>
    </citation>
    <scope>NUCLEOTIDE SEQUENCE [LARGE SCALE GENOMIC DNA]</scope>
    <source>
        <strain evidence="6 7">CGMCC 1.12562</strain>
    </source>
</reference>
<dbReference type="Pfam" id="PF00149">
    <property type="entry name" value="Metallophos"/>
    <property type="match status" value="1"/>
</dbReference>
<dbReference type="GeneID" id="69117281"/>
<comment type="caution">
    <text evidence="6">The sequence shown here is derived from an EMBL/GenBank/DDBJ whole genome shotgun (WGS) entry which is preliminary data.</text>
</comment>
<keyword evidence="1" id="KW-0732">Signal</keyword>
<dbReference type="NCBIfam" id="TIGR04126">
    <property type="entry name" value="PGF_CTERM"/>
    <property type="match status" value="1"/>
</dbReference>
<dbReference type="InterPro" id="IPR029052">
    <property type="entry name" value="Metallo-depent_PP-like"/>
</dbReference>
<dbReference type="EMBL" id="JBHRWN010000002">
    <property type="protein sequence ID" value="MFC3476803.1"/>
    <property type="molecule type" value="Genomic_DNA"/>
</dbReference>
<dbReference type="PRINTS" id="PR01607">
    <property type="entry name" value="APYRASEFAMLY"/>
</dbReference>
<dbReference type="AlphaFoldDB" id="A0ABD5NCT3"/>
<evidence type="ECO:0000313" key="7">
    <source>
        <dbReference type="Proteomes" id="UP001595660"/>
    </source>
</evidence>
<dbReference type="Gene3D" id="3.90.780.10">
    <property type="entry name" value="5'-Nucleotidase, C-terminal domain"/>
    <property type="match status" value="1"/>
</dbReference>
<accession>A0ABD5NCT3</accession>
<dbReference type="InterPro" id="IPR006179">
    <property type="entry name" value="5_nucleotidase/apyrase"/>
</dbReference>
<organism evidence="6 7">
    <name type="scientific">Halobacterium litoreum</name>
    <dbReference type="NCBI Taxonomy" id="2039234"/>
    <lineage>
        <taxon>Archaea</taxon>
        <taxon>Methanobacteriati</taxon>
        <taxon>Methanobacteriota</taxon>
        <taxon>Stenosarchaea group</taxon>
        <taxon>Halobacteria</taxon>
        <taxon>Halobacteriales</taxon>
        <taxon>Halobacteriaceae</taxon>
        <taxon>Halobacterium</taxon>
    </lineage>
</organism>
<sequence>MRTATLLVVCALVLSAAVPAAAVGSETATPAATEANATQTESTTVTILSYNDVQTAMAQNGSVPRLATLLEQRRAAHDNPTFTFGAGDEVSPHSMSPISQWRTPVKVLNEMQPDAEVVGNHDLDYGFGAVSNYSNASEFPWLLANVVDSETGETVPGTEPYEVFEKGGVKVGVVGLVDEKIKSKTAVDFQKQGYELRDYSEVGSEYATMLKEEKNVDVVVTLGHFGVPVAKEFANSTENVDVVLVGDDEIAYEPKATDGVVISEAAGRAAYLSELNLTVENGEVTKWNGRLVETDENVTKDSEVSNIIADARSEQLSRVAGKTTTELDARFSSNYHDETALGNLITDAFRWQTDADVAITNAGGIRSNAQYGPGNLTAGDVYNVLPFNNHLVTVELTGSELEALLQSQVVTLESETGQQYGAEAQLQVSGVTYEWLGHERASDQIRSLYVNGDPVDPDATYTVTVNSYMAGWDGSVLENATRTGVDYTMYGEVVYDYVADQGTVSPTDANRIRRIDYETDAGGVELDGEGSVTVTFEKPTAANNTVVNSRSFHALNSENERVNATSASVEDGTVSVTFEDGALRTLAESGDVEVYGNYVVDRPERPYFENSVVNAEVDASLVEQSTTTQSTTESTTTTENTTNATTEDESGGDTPGFGVGVALAAVLGAALVAVRRA</sequence>
<dbReference type="InterPro" id="IPR008334">
    <property type="entry name" value="5'-Nucleotdase_C"/>
</dbReference>
<dbReference type="Pfam" id="PF02872">
    <property type="entry name" value="5_nucleotid_C"/>
    <property type="match status" value="1"/>
</dbReference>
<evidence type="ECO:0000256" key="1">
    <source>
        <dbReference type="ARBA" id="ARBA00022729"/>
    </source>
</evidence>
<dbReference type="GO" id="GO:0005886">
    <property type="term" value="C:plasma membrane"/>
    <property type="evidence" value="ECO:0007669"/>
    <property type="project" value="UniProtKB-SubCell"/>
</dbReference>
<dbReference type="PANTHER" id="PTHR11575">
    <property type="entry name" value="5'-NUCLEOTIDASE-RELATED"/>
    <property type="match status" value="1"/>
</dbReference>
<dbReference type="SUPFAM" id="SSF56300">
    <property type="entry name" value="Metallo-dependent phosphatases"/>
    <property type="match status" value="1"/>
</dbReference>
<dbReference type="InterPro" id="IPR004843">
    <property type="entry name" value="Calcineurin-like_PHP"/>
</dbReference>
<protein>
    <submittedName>
        <fullName evidence="6">Bifunctional metallophosphatase/5'-nucleotidase</fullName>
    </submittedName>
</protein>